<dbReference type="Proteomes" id="UP000218288">
    <property type="component" value="Chromosome"/>
</dbReference>
<dbReference type="RefSeq" id="WP_096487125.1">
    <property type="nucleotide sequence ID" value="NZ_AP014809.1"/>
</dbReference>
<dbReference type="Gene3D" id="1.10.530.10">
    <property type="match status" value="1"/>
</dbReference>
<gene>
    <name evidence="2" type="ORF">MPPM_4779</name>
</gene>
<reference evidence="2 3" key="1">
    <citation type="journal article" date="2016" name="Genome Announc.">
        <title>Complete Genome Sequence of Methylobacterium populi P-1M, Isolated from Pink-Pigmented Household Biofilm.</title>
        <authorList>
            <person name="Morohoshi T."/>
            <person name="Ikeda T."/>
        </authorList>
    </citation>
    <scope>NUCLEOTIDE SEQUENCE [LARGE SCALE GENOMIC DNA]</scope>
    <source>
        <strain evidence="2 3">P-1M</strain>
    </source>
</reference>
<evidence type="ECO:0008006" key="4">
    <source>
        <dbReference type="Google" id="ProtNLM"/>
    </source>
</evidence>
<feature type="region of interest" description="Disordered" evidence="1">
    <location>
        <begin position="540"/>
        <end position="561"/>
    </location>
</feature>
<feature type="compositionally biased region" description="Pro residues" evidence="1">
    <location>
        <begin position="549"/>
        <end position="560"/>
    </location>
</feature>
<dbReference type="EMBL" id="AP014809">
    <property type="protein sequence ID" value="BAU93384.1"/>
    <property type="molecule type" value="Genomic_DNA"/>
</dbReference>
<name>A0A160PJZ5_9HYPH</name>
<sequence length="638" mass="67768">MADDVLKSFVVSLGWKVDREGERRVTETIASVTRQAGLLAAALGAAALAAGAAVAKIAEQFDTLYFVSQRTGATVQNIKGLAYAFGQVGGSGAGAVSAIESFSRSMRTNPGIRQFVRDLGVATEAGGKARDTVDVLSDAVEAIQKKHPYYVGAQMAALLGIDEQTFNTVSRYGKEIKEFRAEYERTARTVGLNNDAAAASSNKFMTALRGLQAAAQAVAEKILTDLSPVLTKFLEDVRSWIEKNPEAITKAIEAIIAAAIALVTTFRDIATALTPVAQGFQSIAESLTGKEGLEAAMTAFAAFLVGTWLVKILGAFGAVSTGWVGLLATLGLAKGANANGILKPSEHGATLEGFIDNLDPGLRRLIYGPTEQQKADQGKPGLLRRMWEGGKKMLGLGNSAPTDGGGEAAPGRFSALKSLIQSRESGSHSYNSVYGNGKYGWPEKKVTEMTVRESLEWQRQQKAKFGTPAFPVGRGQFVGRTLAGLAREHNALDEKMTPELQEKFMDSLIKRRGRSVQGLRNEWEGLIGVPADKILSAYDKDGSARSPVPSKPSTPIPPLKVPAGGITSQSFNDRFGAAPPMGSISNSSSVDNRSVKIEHKTDVNINGAGDPATTAERLKQTLGRGNELSLRNAQTAIR</sequence>
<protein>
    <recommendedName>
        <fullName evidence="4">Phage tail tape measure protein</fullName>
    </recommendedName>
</protein>
<evidence type="ECO:0000256" key="1">
    <source>
        <dbReference type="SAM" id="MobiDB-lite"/>
    </source>
</evidence>
<evidence type="ECO:0000313" key="2">
    <source>
        <dbReference type="EMBL" id="BAU93384.1"/>
    </source>
</evidence>
<feature type="compositionally biased region" description="Low complexity" evidence="1">
    <location>
        <begin position="583"/>
        <end position="592"/>
    </location>
</feature>
<proteinExistence type="predicted"/>
<accession>A0A160PJZ5</accession>
<dbReference type="AlphaFoldDB" id="A0A160PJZ5"/>
<evidence type="ECO:0000313" key="3">
    <source>
        <dbReference type="Proteomes" id="UP000218288"/>
    </source>
</evidence>
<organism evidence="2 3">
    <name type="scientific">Methylorubrum populi</name>
    <dbReference type="NCBI Taxonomy" id="223967"/>
    <lineage>
        <taxon>Bacteria</taxon>
        <taxon>Pseudomonadati</taxon>
        <taxon>Pseudomonadota</taxon>
        <taxon>Alphaproteobacteria</taxon>
        <taxon>Hyphomicrobiales</taxon>
        <taxon>Methylobacteriaceae</taxon>
        <taxon>Methylorubrum</taxon>
    </lineage>
</organism>
<dbReference type="OrthoDB" id="6065087at2"/>
<feature type="region of interest" description="Disordered" evidence="1">
    <location>
        <begin position="575"/>
        <end position="595"/>
    </location>
</feature>